<evidence type="ECO:0008006" key="3">
    <source>
        <dbReference type="Google" id="ProtNLM"/>
    </source>
</evidence>
<dbReference type="OrthoDB" id="19882at10239"/>
<protein>
    <recommendedName>
        <fullName evidence="3">Tail assembly protein</fullName>
    </recommendedName>
</protein>
<evidence type="ECO:0000313" key="1">
    <source>
        <dbReference type="EMBL" id="AIT13772.1"/>
    </source>
</evidence>
<dbReference type="GeneID" id="29124932"/>
<gene>
    <name evidence="1" type="ORF">BP12C_47</name>
</gene>
<dbReference type="Proteomes" id="UP000203971">
    <property type="component" value="Segment"/>
</dbReference>
<proteinExistence type="predicted"/>
<dbReference type="KEGG" id="vg:29124932"/>
<name>A0A140XG02_9CAUD</name>
<keyword evidence="2" id="KW-1185">Reference proteome</keyword>
<sequence length="79" mass="9068">MSRHDEPQDQPRIFMRHARKLGYCKNGSERLAERFGITFEQFLREGYPVAEAMKSANPLLLKAAAVAQQEWDEAHAHGE</sequence>
<reference evidence="2" key="1">
    <citation type="submission" date="2014-08" db="EMBL/GenBank/DDBJ databases">
        <authorList>
            <person name="Mandeville R."/>
        </authorList>
    </citation>
    <scope>NUCLEOTIDE SEQUENCE [LARGE SCALE GENOMIC DNA]</scope>
</reference>
<accession>A0A140XG02</accession>
<evidence type="ECO:0000313" key="2">
    <source>
        <dbReference type="Proteomes" id="UP000203971"/>
    </source>
</evidence>
<dbReference type="RefSeq" id="YP_009300922.1">
    <property type="nucleotide sequence ID" value="NC_031228.1"/>
</dbReference>
<dbReference type="EMBL" id="KM366098">
    <property type="protein sequence ID" value="AIT13772.1"/>
    <property type="molecule type" value="Genomic_DNA"/>
</dbReference>
<organism evidence="1 2">
    <name type="scientific">Salmonella phage BP12C</name>
    <dbReference type="NCBI Taxonomy" id="1543203"/>
    <lineage>
        <taxon>Viruses</taxon>
        <taxon>Duplodnaviria</taxon>
        <taxon>Heunggongvirae</taxon>
        <taxon>Uroviricota</taxon>
        <taxon>Caudoviricetes</taxon>
        <taxon>Casjensviridae</taxon>
        <taxon>Chivirus</taxon>
        <taxon>Chivirus BP12C</taxon>
        <taxon>Salmonella virus BP12C</taxon>
    </lineage>
</organism>